<accession>A0AA88JF09</accession>
<evidence type="ECO:0000313" key="2">
    <source>
        <dbReference type="Proteomes" id="UP001187192"/>
    </source>
</evidence>
<gene>
    <name evidence="1" type="ORF">TIFTF001_055977</name>
</gene>
<sequence length="39" mass="4266">MAAEDTGRDAAGLESRAGKRQLGATRLVSRLMGWNYAVW</sequence>
<organism evidence="1 2">
    <name type="scientific">Ficus carica</name>
    <name type="common">Common fig</name>
    <dbReference type="NCBI Taxonomy" id="3494"/>
    <lineage>
        <taxon>Eukaryota</taxon>
        <taxon>Viridiplantae</taxon>
        <taxon>Streptophyta</taxon>
        <taxon>Embryophyta</taxon>
        <taxon>Tracheophyta</taxon>
        <taxon>Spermatophyta</taxon>
        <taxon>Magnoliopsida</taxon>
        <taxon>eudicotyledons</taxon>
        <taxon>Gunneridae</taxon>
        <taxon>Pentapetalae</taxon>
        <taxon>rosids</taxon>
        <taxon>fabids</taxon>
        <taxon>Rosales</taxon>
        <taxon>Moraceae</taxon>
        <taxon>Ficeae</taxon>
        <taxon>Ficus</taxon>
    </lineage>
</organism>
<protein>
    <submittedName>
        <fullName evidence="1">Uncharacterized protein</fullName>
    </submittedName>
</protein>
<dbReference type="AlphaFoldDB" id="A0AA88JF09"/>
<evidence type="ECO:0000313" key="1">
    <source>
        <dbReference type="EMBL" id="GMN71869.1"/>
    </source>
</evidence>
<dbReference type="Proteomes" id="UP001187192">
    <property type="component" value="Unassembled WGS sequence"/>
</dbReference>
<reference evidence="1" key="1">
    <citation type="submission" date="2023-07" db="EMBL/GenBank/DDBJ databases">
        <title>draft genome sequence of fig (Ficus carica).</title>
        <authorList>
            <person name="Takahashi T."/>
            <person name="Nishimura K."/>
        </authorList>
    </citation>
    <scope>NUCLEOTIDE SEQUENCE</scope>
</reference>
<feature type="non-terminal residue" evidence="1">
    <location>
        <position position="39"/>
    </location>
</feature>
<comment type="caution">
    <text evidence="1">The sequence shown here is derived from an EMBL/GenBank/DDBJ whole genome shotgun (WGS) entry which is preliminary data.</text>
</comment>
<keyword evidence="2" id="KW-1185">Reference proteome</keyword>
<name>A0AA88JF09_FICCA</name>
<proteinExistence type="predicted"/>
<dbReference type="EMBL" id="BTGU01019209">
    <property type="protein sequence ID" value="GMN71869.1"/>
    <property type="molecule type" value="Genomic_DNA"/>
</dbReference>